<dbReference type="AlphaFoldDB" id="A0A1E8GN73"/>
<sequence length="110" mass="12774">MKNINGFYIDDEQKIHPPITNLPDAVIERIEYFNELREDGATFLGVMQLILVDENCSYIKQILEEYDMFATKPWIPKSKEFREWEDKNSFGLADAQIAVALLYGINKGIK</sequence>
<evidence type="ECO:0000313" key="1">
    <source>
        <dbReference type="EMBL" id="OFI49692.1"/>
    </source>
</evidence>
<proteinExistence type="predicted"/>
<dbReference type="STRING" id="1859473.BG261_02885"/>
<dbReference type="EMBL" id="MKIR01000012">
    <property type="protein sequence ID" value="OFI49692.1"/>
    <property type="molecule type" value="Genomic_DNA"/>
</dbReference>
<gene>
    <name evidence="1" type="ORF">BG261_02885</name>
</gene>
<accession>A0A1E8GN73</accession>
<dbReference type="Proteomes" id="UP000178622">
    <property type="component" value="Unassembled WGS sequence"/>
</dbReference>
<keyword evidence="2" id="KW-1185">Reference proteome</keyword>
<evidence type="ECO:0000313" key="2">
    <source>
        <dbReference type="Proteomes" id="UP000178622"/>
    </source>
</evidence>
<comment type="caution">
    <text evidence="1">The sequence shown here is derived from an EMBL/GenBank/DDBJ whole genome shotgun (WGS) entry which is preliminary data.</text>
</comment>
<name>A0A1E8GN73_9LACT</name>
<reference evidence="2" key="1">
    <citation type="submission" date="2016-09" db="EMBL/GenBank/DDBJ databases">
        <title>Draft genome sequence of a novel species of the family Streptococcaceae isolated from flowers.</title>
        <authorList>
            <person name="Chuah L.-O."/>
            <person name="Yap K.-P."/>
            <person name="Thong K.L."/>
            <person name="Liong M.T."/>
            <person name="Ahmad R."/>
            <person name="Rusul G."/>
        </authorList>
    </citation>
    <scope>NUCLEOTIDE SEQUENCE [LARGE SCALE GENOMIC DNA]</scope>
    <source>
        <strain evidence="2">DF1</strain>
    </source>
</reference>
<protein>
    <submittedName>
        <fullName evidence="1">Uncharacterized protein</fullName>
    </submittedName>
</protein>
<organism evidence="1 2">
    <name type="scientific">Floricoccus tropicus</name>
    <dbReference type="NCBI Taxonomy" id="1859473"/>
    <lineage>
        <taxon>Bacteria</taxon>
        <taxon>Bacillati</taxon>
        <taxon>Bacillota</taxon>
        <taxon>Bacilli</taxon>
        <taxon>Lactobacillales</taxon>
        <taxon>Streptococcaceae</taxon>
        <taxon>Floricoccus</taxon>
    </lineage>
</organism>